<feature type="domain" description="Cupin type-1" evidence="1">
    <location>
        <begin position="2"/>
        <end position="115"/>
    </location>
</feature>
<dbReference type="InterPro" id="IPR006045">
    <property type="entry name" value="Cupin_1"/>
</dbReference>
<protein>
    <recommendedName>
        <fullName evidence="1">Cupin type-1 domain-containing protein</fullName>
    </recommendedName>
</protein>
<reference evidence="2" key="1">
    <citation type="submission" date="2020-03" db="EMBL/GenBank/DDBJ databases">
        <authorList>
            <person name="Zhang R."/>
        </authorList>
    </citation>
    <scope>NUCLEOTIDE SEQUENCE</scope>
</reference>
<dbReference type="Pfam" id="PF00190">
    <property type="entry name" value="Cupin_1"/>
    <property type="match status" value="1"/>
</dbReference>
<dbReference type="InterPro" id="IPR050253">
    <property type="entry name" value="Seed_Storage-Functional"/>
</dbReference>
<organism evidence="2">
    <name type="scientific">Populus davidiana</name>
    <dbReference type="NCBI Taxonomy" id="266767"/>
    <lineage>
        <taxon>Eukaryota</taxon>
        <taxon>Viridiplantae</taxon>
        <taxon>Streptophyta</taxon>
        <taxon>Embryophyta</taxon>
        <taxon>Tracheophyta</taxon>
        <taxon>Spermatophyta</taxon>
        <taxon>Magnoliopsida</taxon>
        <taxon>eudicotyledons</taxon>
        <taxon>Gunneridae</taxon>
        <taxon>Pentapetalae</taxon>
        <taxon>rosids</taxon>
        <taxon>fabids</taxon>
        <taxon>Malpighiales</taxon>
        <taxon>Salicaceae</taxon>
        <taxon>Saliceae</taxon>
        <taxon>Populus</taxon>
    </lineage>
</organism>
<accession>A0A6M2EI28</accession>
<name>A0A6M2EI28_9ROSI</name>
<evidence type="ECO:0000259" key="1">
    <source>
        <dbReference type="SMART" id="SM00835"/>
    </source>
</evidence>
<dbReference type="InterPro" id="IPR011051">
    <property type="entry name" value="RmlC_Cupin_sf"/>
</dbReference>
<dbReference type="PANTHER" id="PTHR31189">
    <property type="entry name" value="OS03G0336100 PROTEIN-RELATED"/>
    <property type="match status" value="1"/>
</dbReference>
<dbReference type="SMART" id="SM00835">
    <property type="entry name" value="Cupin_1"/>
    <property type="match status" value="1"/>
</dbReference>
<sequence length="143" mass="15599">MAGPFHSKAAKIFIVVEGEGYFEMACPHHSTSSGSSSPTYQNISSHLRRGTIFIAPPSYPVAIVASNNSTLKLLCFEVNAQANIRYTLAGKGNVIDAMHIEAKELAFGVAGIEVEQIFRNQMDCFFFPGPTTRQQRQGSRADT</sequence>
<dbReference type="Gene3D" id="2.60.120.10">
    <property type="entry name" value="Jelly Rolls"/>
    <property type="match status" value="1"/>
</dbReference>
<dbReference type="SUPFAM" id="SSF51182">
    <property type="entry name" value="RmlC-like cupins"/>
    <property type="match status" value="1"/>
</dbReference>
<proteinExistence type="predicted"/>
<dbReference type="InterPro" id="IPR014710">
    <property type="entry name" value="RmlC-like_jellyroll"/>
</dbReference>
<dbReference type="EMBL" id="GILB01004589">
    <property type="protein sequence ID" value="NUU84922.1"/>
    <property type="molecule type" value="Transcribed_RNA"/>
</dbReference>
<evidence type="ECO:0000313" key="2">
    <source>
        <dbReference type="EMBL" id="NUU84922.1"/>
    </source>
</evidence>
<dbReference type="PANTHER" id="PTHR31189:SF13">
    <property type="entry name" value="CUPINCIN"/>
    <property type="match status" value="1"/>
</dbReference>
<dbReference type="CDD" id="cd02245">
    <property type="entry name" value="cupin_7S_vicilin-like_C"/>
    <property type="match status" value="1"/>
</dbReference>
<dbReference type="AlphaFoldDB" id="A0A6M2EI28"/>